<reference evidence="2" key="1">
    <citation type="journal article" date="2012" name="Proc. Natl. Acad. Sci. U.S.A.">
        <title>Genome sequence of the button mushroom Agaricus bisporus reveals mechanisms governing adaptation to a humic-rich ecological niche.</title>
        <authorList>
            <person name="Morin E."/>
            <person name="Kohler A."/>
            <person name="Baker A.R."/>
            <person name="Foulongne-Oriol M."/>
            <person name="Lombard V."/>
            <person name="Nagy L.G."/>
            <person name="Ohm R.A."/>
            <person name="Patyshakuliyeva A."/>
            <person name="Brun A."/>
            <person name="Aerts A.L."/>
            <person name="Bailey A.M."/>
            <person name="Billette C."/>
            <person name="Coutinho P.M."/>
            <person name="Deakin G."/>
            <person name="Doddapaneni H."/>
            <person name="Floudas D."/>
            <person name="Grimwood J."/>
            <person name="Hilden K."/>
            <person name="Kuees U."/>
            <person name="LaButti K.M."/>
            <person name="Lapidus A."/>
            <person name="Lindquist E.A."/>
            <person name="Lucas S.M."/>
            <person name="Murat C."/>
            <person name="Riley R.W."/>
            <person name="Salamov A.A."/>
            <person name="Schmutz J."/>
            <person name="Subramanian V."/>
            <person name="Woesten H.A.B."/>
            <person name="Xu J."/>
            <person name="Eastwood D.C."/>
            <person name="Foster G.D."/>
            <person name="Sonnenberg A.S."/>
            <person name="Cullen D."/>
            <person name="de Vries R.P."/>
            <person name="Lundell T."/>
            <person name="Hibbett D.S."/>
            <person name="Henrissat B."/>
            <person name="Burton K.S."/>
            <person name="Kerrigan R.W."/>
            <person name="Challen M.P."/>
            <person name="Grigoriev I.V."/>
            <person name="Martin F."/>
        </authorList>
    </citation>
    <scope>NUCLEOTIDE SEQUENCE [LARGE SCALE GENOMIC DNA]</scope>
    <source>
        <strain evidence="2">JB137-S8 / ATCC MYA-4627 / FGSC 10392</strain>
    </source>
</reference>
<dbReference type="STRING" id="597362.K5WYD0"/>
<accession>K5WYD0</accession>
<dbReference type="eggNOG" id="ENOG502SNZA">
    <property type="taxonomic scope" value="Eukaryota"/>
</dbReference>
<dbReference type="InParanoid" id="K5WYD0"/>
<dbReference type="HOGENOM" id="CLU_041810_0_0_1"/>
<dbReference type="OrthoDB" id="2730162at2759"/>
<organism evidence="1 2">
    <name type="scientific">Agaricus bisporus var. burnettii (strain JB137-S8 / ATCC MYA-4627 / FGSC 10392)</name>
    <name type="common">White button mushroom</name>
    <dbReference type="NCBI Taxonomy" id="597362"/>
    <lineage>
        <taxon>Eukaryota</taxon>
        <taxon>Fungi</taxon>
        <taxon>Dikarya</taxon>
        <taxon>Basidiomycota</taxon>
        <taxon>Agaricomycotina</taxon>
        <taxon>Agaricomycetes</taxon>
        <taxon>Agaricomycetidae</taxon>
        <taxon>Agaricales</taxon>
        <taxon>Agaricineae</taxon>
        <taxon>Agaricaceae</taxon>
        <taxon>Agaricus</taxon>
    </lineage>
</organism>
<protein>
    <submittedName>
        <fullName evidence="1">Uncharacterized protein</fullName>
    </submittedName>
</protein>
<keyword evidence="2" id="KW-1185">Reference proteome</keyword>
<dbReference type="Proteomes" id="UP000008493">
    <property type="component" value="Unassembled WGS sequence"/>
</dbReference>
<evidence type="ECO:0000313" key="2">
    <source>
        <dbReference type="Proteomes" id="UP000008493"/>
    </source>
</evidence>
<sequence length="332" mass="37224">MFSVDLNRLQKDVKENQSGQFFCGGELVLVVIRCATNRKQLLQFIDTTIEKVIDTRRNVRKEDPGHLSQMGLSAGSRNAPQLNWVKNIVSRRRNVGEHALNDYAASSCFTVFWQFIKTLMPDEVVSDFEDFMKTIGGDSRMDGNKSMDVDVDGRGEFIVSIGGTFFRFHGAELAPPAGVMSENYCRQVRFPQLLPNQPHKWAVSLTTSRVHDSSMVSADNGGHFYVAEYGVRVRAAANTIIAWRPKDYHGNSLFSFDGENGGKQFYQRGLSFITSNRLPKAMQLLKEDKIKEAEEELLGADGHDEHEDDVFVGILRRSPRLAKKNGKKGGGV</sequence>
<dbReference type="KEGG" id="abp:AGABI1DRAFT39011"/>
<evidence type="ECO:0000313" key="1">
    <source>
        <dbReference type="EMBL" id="EKM80521.1"/>
    </source>
</evidence>
<gene>
    <name evidence="1" type="ORF">AGABI1DRAFT_39011</name>
</gene>
<dbReference type="AlphaFoldDB" id="K5WYD0"/>
<name>K5WYD0_AGABU</name>
<proteinExistence type="predicted"/>
<dbReference type="RefSeq" id="XP_007328871.1">
    <property type="nucleotide sequence ID" value="XM_007328809.1"/>
</dbReference>
<dbReference type="GeneID" id="18829302"/>
<dbReference type="EMBL" id="JH971389">
    <property type="protein sequence ID" value="EKM80521.1"/>
    <property type="molecule type" value="Genomic_DNA"/>
</dbReference>